<evidence type="ECO:0000259" key="1">
    <source>
        <dbReference type="Pfam" id="PF00652"/>
    </source>
</evidence>
<proteinExistence type="predicted"/>
<dbReference type="Pfam" id="PF00652">
    <property type="entry name" value="Ricin_B_lectin"/>
    <property type="match status" value="1"/>
</dbReference>
<reference evidence="2" key="1">
    <citation type="submission" date="2020-05" db="EMBL/GenBank/DDBJ databases">
        <title>Phylogenomic resolution of chytrid fungi.</title>
        <authorList>
            <person name="Stajich J.E."/>
            <person name="Amses K."/>
            <person name="Simmons R."/>
            <person name="Seto K."/>
            <person name="Myers J."/>
            <person name="Bonds A."/>
            <person name="Quandt C.A."/>
            <person name="Barry K."/>
            <person name="Liu P."/>
            <person name="Grigoriev I."/>
            <person name="Longcore J.E."/>
            <person name="James T.Y."/>
        </authorList>
    </citation>
    <scope>NUCLEOTIDE SEQUENCE</scope>
    <source>
        <strain evidence="2">JEL0513</strain>
    </source>
</reference>
<dbReference type="AlphaFoldDB" id="A0AAD5SXR2"/>
<dbReference type="InterPro" id="IPR035992">
    <property type="entry name" value="Ricin_B-like_lectins"/>
</dbReference>
<evidence type="ECO:0000313" key="2">
    <source>
        <dbReference type="EMBL" id="KAJ3116888.1"/>
    </source>
</evidence>
<comment type="caution">
    <text evidence="2">The sequence shown here is derived from an EMBL/GenBank/DDBJ whole genome shotgun (WGS) entry which is preliminary data.</text>
</comment>
<dbReference type="SUPFAM" id="SSF50370">
    <property type="entry name" value="Ricin B-like lectins"/>
    <property type="match status" value="1"/>
</dbReference>
<keyword evidence="3" id="KW-1185">Reference proteome</keyword>
<gene>
    <name evidence="2" type="ORF">HK100_000940</name>
</gene>
<dbReference type="Gene3D" id="2.80.10.50">
    <property type="match status" value="1"/>
</dbReference>
<dbReference type="CDD" id="cd00161">
    <property type="entry name" value="beta-trefoil_Ricin-like"/>
    <property type="match status" value="1"/>
</dbReference>
<organism evidence="2 3">
    <name type="scientific">Physocladia obscura</name>
    <dbReference type="NCBI Taxonomy" id="109957"/>
    <lineage>
        <taxon>Eukaryota</taxon>
        <taxon>Fungi</taxon>
        <taxon>Fungi incertae sedis</taxon>
        <taxon>Chytridiomycota</taxon>
        <taxon>Chytridiomycota incertae sedis</taxon>
        <taxon>Chytridiomycetes</taxon>
        <taxon>Chytridiales</taxon>
        <taxon>Chytriomycetaceae</taxon>
        <taxon>Physocladia</taxon>
    </lineage>
</organism>
<sequence length="283" mass="31090">MVETVAKPLDFEITSPSTNNEFYKRVPSTLTTEISKSRILNSKVSKTVGCTHLASNDPKLENLDLTVPYIVPLSLEVITSTKIAGIETIRATTANMKTGKLHSLELFHMQTSANSVLNSFSTTYADESMWPISVSKPATATAVAEQIQYAPLMLNYFPNVTVTTKSSVVTVGTKLVTINSENTNTYFGLDKASKMHLYSAPNLCMSVAGGVMHRGIWIVLDTCESDSVILWNMTRNVAGTVYRPSKNIEFCLDDNNGGLEEGNKVQLWNCNGGWNQKWVFGNS</sequence>
<dbReference type="EMBL" id="JADGJH010001198">
    <property type="protein sequence ID" value="KAJ3116888.1"/>
    <property type="molecule type" value="Genomic_DNA"/>
</dbReference>
<dbReference type="InterPro" id="IPR000772">
    <property type="entry name" value="Ricin_B_lectin"/>
</dbReference>
<dbReference type="Proteomes" id="UP001211907">
    <property type="component" value="Unassembled WGS sequence"/>
</dbReference>
<evidence type="ECO:0000313" key="3">
    <source>
        <dbReference type="Proteomes" id="UP001211907"/>
    </source>
</evidence>
<protein>
    <recommendedName>
        <fullName evidence="1">Ricin B lectin domain-containing protein</fullName>
    </recommendedName>
</protein>
<feature type="domain" description="Ricin B lectin" evidence="1">
    <location>
        <begin position="197"/>
        <end position="281"/>
    </location>
</feature>
<accession>A0AAD5SXR2</accession>
<name>A0AAD5SXR2_9FUNG</name>
<dbReference type="PROSITE" id="PS50231">
    <property type="entry name" value="RICIN_B_LECTIN"/>
    <property type="match status" value="1"/>
</dbReference>